<dbReference type="AlphaFoldDB" id="A0A0M4D6M6"/>
<dbReference type="GO" id="GO:0005507">
    <property type="term" value="F:copper ion binding"/>
    <property type="evidence" value="ECO:0007669"/>
    <property type="project" value="InterPro"/>
</dbReference>
<dbReference type="PROSITE" id="PS51318">
    <property type="entry name" value="TAT"/>
    <property type="match status" value="1"/>
</dbReference>
<feature type="domain" description="Plastocyanin-like" evidence="7">
    <location>
        <begin position="69"/>
        <end position="172"/>
    </location>
</feature>
<dbReference type="InterPro" id="IPR001117">
    <property type="entry name" value="Cu-oxidase_2nd"/>
</dbReference>
<evidence type="ECO:0000259" key="5">
    <source>
        <dbReference type="Pfam" id="PF00394"/>
    </source>
</evidence>
<evidence type="ECO:0000259" key="7">
    <source>
        <dbReference type="Pfam" id="PF07732"/>
    </source>
</evidence>
<dbReference type="CDD" id="cd13874">
    <property type="entry name" value="CuRO_2_CopA"/>
    <property type="match status" value="1"/>
</dbReference>
<dbReference type="Proteomes" id="UP000057158">
    <property type="component" value="Chromosome"/>
</dbReference>
<evidence type="ECO:0000256" key="1">
    <source>
        <dbReference type="ARBA" id="ARBA00022723"/>
    </source>
</evidence>
<evidence type="ECO:0000256" key="2">
    <source>
        <dbReference type="ARBA" id="ARBA00023002"/>
    </source>
</evidence>
<dbReference type="PATRIC" id="fig|1603606.3.peg.2019"/>
<dbReference type="EMBL" id="CP010802">
    <property type="protein sequence ID" value="ALC16635.1"/>
    <property type="molecule type" value="Genomic_DNA"/>
</dbReference>
<keyword evidence="3" id="KW-0186">Copper</keyword>
<evidence type="ECO:0000313" key="9">
    <source>
        <dbReference type="Proteomes" id="UP000057158"/>
    </source>
</evidence>
<evidence type="ECO:0000259" key="6">
    <source>
        <dbReference type="Pfam" id="PF07731"/>
    </source>
</evidence>
<dbReference type="Gene3D" id="2.60.40.420">
    <property type="entry name" value="Cupredoxins - blue copper proteins"/>
    <property type="match status" value="3"/>
</dbReference>
<dbReference type="Pfam" id="PF07732">
    <property type="entry name" value="Cu-oxidase_3"/>
    <property type="match status" value="1"/>
</dbReference>
<dbReference type="InterPro" id="IPR006376">
    <property type="entry name" value="Cu-R_CopA"/>
</dbReference>
<dbReference type="Pfam" id="PF07731">
    <property type="entry name" value="Cu-oxidase_2"/>
    <property type="match status" value="1"/>
</dbReference>
<dbReference type="PANTHER" id="PTHR11709:SF394">
    <property type="entry name" value="FI03373P-RELATED"/>
    <property type="match status" value="1"/>
</dbReference>
<feature type="domain" description="Plastocyanin-like" evidence="5">
    <location>
        <begin position="182"/>
        <end position="344"/>
    </location>
</feature>
<feature type="domain" description="Plastocyanin-like" evidence="6">
    <location>
        <begin position="491"/>
        <end position="609"/>
    </location>
</feature>
<sequence length="610" mass="68088">MNSFPTPLDSLANRRQFLRYISATGLLATLDGLLPAWAREPAGLATGPAARAPGEPIDLFLRWQDLAFGGRRGRAITLNGTVPGPLLRLREGEDATIRVHNELGEDSSVHWHGILVPFEMDGVPGVSFPGIRAGETFTYRFPVRQSGTYWYHSHSGLQEQLGHYGPLIIDPAEPEPYRYDREYVVMLSDWTFENPYKVLAKLKKLSAYYNFQQRTVGDFFRDMSEDGLALTVKERLAWGNMRMSPTDIADITGYTYTYLVNGLAPGDNWTGLFAPGERVRLRLINAATMSYFNVRIPGLPMTVVQADGQDVQPVETDELQIAVAETFDVIVHPREDRAYTLFAEAMDRSGFGRGTLAPRPGMTAPVPGLRERPLRTMVDMGMDMSAMGSMRGMEMGGGKMPSGAADHGDHPGQMTGMAMGEGEQACVPGMTPCTGPEVGRHGPDTHGPGNTSVARVQRDRLGEPGTGLEQVGHRVLVYTDLRRLADDFDERPADREMELHLTGNMERYMWSFDGKKFSEVQGPIKFNYGERLRLTMVNDTMMEHPIHLHGMWMELENGHGRRIPRKHTISVKPAERLSVLIAVDAPGRWAFHCHLLYHMDMGMFRVVRVS</sequence>
<dbReference type="InterPro" id="IPR034282">
    <property type="entry name" value="CuRO_2_CopA"/>
</dbReference>
<accession>A0A0M4D6M6</accession>
<dbReference type="PROSITE" id="PS00080">
    <property type="entry name" value="MULTICOPPER_OXIDASE2"/>
    <property type="match status" value="1"/>
</dbReference>
<protein>
    <submittedName>
        <fullName evidence="8">Copper-resistance protein, CopA family</fullName>
    </submittedName>
</protein>
<dbReference type="KEGG" id="des:DSOUD_1863"/>
<keyword evidence="1" id="KW-0479">Metal-binding</keyword>
<dbReference type="CDD" id="cd13848">
    <property type="entry name" value="CuRO_1_CopA"/>
    <property type="match status" value="1"/>
</dbReference>
<dbReference type="RefSeq" id="WP_053550716.1">
    <property type="nucleotide sequence ID" value="NZ_CP010802.1"/>
</dbReference>
<dbReference type="GO" id="GO:0016491">
    <property type="term" value="F:oxidoreductase activity"/>
    <property type="evidence" value="ECO:0007669"/>
    <property type="project" value="UniProtKB-KW"/>
</dbReference>
<gene>
    <name evidence="8" type="ORF">DSOUD_1863</name>
</gene>
<keyword evidence="4" id="KW-0411">Iron-sulfur</keyword>
<reference evidence="8 9" key="1">
    <citation type="submission" date="2015-07" db="EMBL/GenBank/DDBJ databases">
        <title>Isolation and Genomic Characterization of a Novel Halophilic Metal-Reducing Deltaproteobacterium from the Deep Subsurface.</title>
        <authorList>
            <person name="Badalamenti J.P."/>
            <person name="Summers Z.M."/>
            <person name="Gralnick J.A."/>
            <person name="Bond D.R."/>
        </authorList>
    </citation>
    <scope>NUCLEOTIDE SEQUENCE [LARGE SCALE GENOMIC DNA]</scope>
    <source>
        <strain evidence="8 9">WTL</strain>
    </source>
</reference>
<dbReference type="InterPro" id="IPR034279">
    <property type="entry name" value="CuRO_3_CopA"/>
</dbReference>
<organism evidence="8 9">
    <name type="scientific">Desulfuromonas soudanensis</name>
    <dbReference type="NCBI Taxonomy" id="1603606"/>
    <lineage>
        <taxon>Bacteria</taxon>
        <taxon>Pseudomonadati</taxon>
        <taxon>Thermodesulfobacteriota</taxon>
        <taxon>Desulfuromonadia</taxon>
        <taxon>Desulfuromonadales</taxon>
        <taxon>Desulfuromonadaceae</taxon>
        <taxon>Desulfuromonas</taxon>
    </lineage>
</organism>
<keyword evidence="9" id="KW-1185">Reference proteome</keyword>
<dbReference type="PANTHER" id="PTHR11709">
    <property type="entry name" value="MULTI-COPPER OXIDASE"/>
    <property type="match status" value="1"/>
</dbReference>
<dbReference type="InterPro" id="IPR008972">
    <property type="entry name" value="Cupredoxin"/>
</dbReference>
<dbReference type="GO" id="GO:0051536">
    <property type="term" value="F:iron-sulfur cluster binding"/>
    <property type="evidence" value="ECO:0007669"/>
    <property type="project" value="UniProtKB-KW"/>
</dbReference>
<dbReference type="InterPro" id="IPR011706">
    <property type="entry name" value="Cu-oxidase_C"/>
</dbReference>
<name>A0A0M4D6M6_9BACT</name>
<dbReference type="OrthoDB" id="9757546at2"/>
<evidence type="ECO:0000256" key="3">
    <source>
        <dbReference type="ARBA" id="ARBA00023008"/>
    </source>
</evidence>
<dbReference type="NCBIfam" id="TIGR01480">
    <property type="entry name" value="copper_res_A"/>
    <property type="match status" value="1"/>
</dbReference>
<dbReference type="GO" id="GO:0042597">
    <property type="term" value="C:periplasmic space"/>
    <property type="evidence" value="ECO:0007669"/>
    <property type="project" value="InterPro"/>
</dbReference>
<dbReference type="Pfam" id="PF00394">
    <property type="entry name" value="Cu-oxidase"/>
    <property type="match status" value="1"/>
</dbReference>
<dbReference type="InterPro" id="IPR006311">
    <property type="entry name" value="TAT_signal"/>
</dbReference>
<keyword evidence="4" id="KW-0408">Iron</keyword>
<dbReference type="InterPro" id="IPR011707">
    <property type="entry name" value="Cu-oxidase-like_N"/>
</dbReference>
<keyword evidence="2" id="KW-0560">Oxidoreductase</keyword>
<dbReference type="STRING" id="1603606.DSOUD_1863"/>
<evidence type="ECO:0000313" key="8">
    <source>
        <dbReference type="EMBL" id="ALC16635.1"/>
    </source>
</evidence>
<dbReference type="InterPro" id="IPR045087">
    <property type="entry name" value="Cu-oxidase_fam"/>
</dbReference>
<proteinExistence type="predicted"/>
<dbReference type="CDD" id="cd13896">
    <property type="entry name" value="CuRO_3_CopA"/>
    <property type="match status" value="1"/>
</dbReference>
<evidence type="ECO:0000256" key="4">
    <source>
        <dbReference type="ARBA" id="ARBA00023014"/>
    </source>
</evidence>
<dbReference type="SUPFAM" id="SSF49503">
    <property type="entry name" value="Cupredoxins"/>
    <property type="match status" value="3"/>
</dbReference>
<dbReference type="InterPro" id="IPR002355">
    <property type="entry name" value="Cu_oxidase_Cu_BS"/>
</dbReference>
<dbReference type="InterPro" id="IPR034284">
    <property type="entry name" value="CuRO_1_CopA"/>
</dbReference>